<dbReference type="EMBL" id="JABFUD020000021">
    <property type="protein sequence ID" value="KAI5063151.1"/>
    <property type="molecule type" value="Genomic_DNA"/>
</dbReference>
<evidence type="ECO:0000256" key="8">
    <source>
        <dbReference type="SAM" id="MobiDB-lite"/>
    </source>
</evidence>
<dbReference type="Pfam" id="PF00400">
    <property type="entry name" value="WD40"/>
    <property type="match status" value="2"/>
</dbReference>
<evidence type="ECO:0000313" key="9">
    <source>
        <dbReference type="EMBL" id="KAI5063151.1"/>
    </source>
</evidence>
<comment type="subcellular location">
    <subcellularLocation>
        <location evidence="1">Cytoplasm</location>
    </subcellularLocation>
</comment>
<comment type="caution">
    <text evidence="9">The sequence shown here is derived from an EMBL/GenBank/DDBJ whole genome shotgun (WGS) entry which is preliminary data.</text>
</comment>
<dbReference type="InterPro" id="IPR019775">
    <property type="entry name" value="WD40_repeat_CS"/>
</dbReference>
<reference evidence="9" key="1">
    <citation type="submission" date="2021-01" db="EMBL/GenBank/DDBJ databases">
        <title>Adiantum capillus-veneris genome.</title>
        <authorList>
            <person name="Fang Y."/>
            <person name="Liao Q."/>
        </authorList>
    </citation>
    <scope>NUCLEOTIDE SEQUENCE</scope>
    <source>
        <strain evidence="9">H3</strain>
        <tissue evidence="9">Leaf</tissue>
    </source>
</reference>
<dbReference type="PROSITE" id="PS00678">
    <property type="entry name" value="WD_REPEATS_1"/>
    <property type="match status" value="1"/>
</dbReference>
<dbReference type="GO" id="GO:0030488">
    <property type="term" value="P:tRNA methylation"/>
    <property type="evidence" value="ECO:0007669"/>
    <property type="project" value="TreeGrafter"/>
</dbReference>
<name>A0A9D4UA28_ADICA</name>
<dbReference type="Proteomes" id="UP000886520">
    <property type="component" value="Chromosome 21"/>
</dbReference>
<evidence type="ECO:0000256" key="5">
    <source>
        <dbReference type="ARBA" id="ARBA00022737"/>
    </source>
</evidence>
<evidence type="ECO:0000256" key="6">
    <source>
        <dbReference type="ARBA" id="ARBA00038255"/>
    </source>
</evidence>
<dbReference type="SUPFAM" id="SSF50978">
    <property type="entry name" value="WD40 repeat-like"/>
    <property type="match status" value="2"/>
</dbReference>
<dbReference type="Gene3D" id="2.130.10.10">
    <property type="entry name" value="YVTN repeat-like/Quinoprotein amine dehydrogenase"/>
    <property type="match status" value="4"/>
</dbReference>
<keyword evidence="3 7" id="KW-0853">WD repeat</keyword>
<sequence length="1362" mass="150917">MEPLGRIHTGPYKGDISALRLLTAPGQQRYPFLLAGTGPQILLFDTGSFELLLSQNVFEGVRVHGIEVRDQSLGQWVPWQTSGVLTTLAVHGERTVKLYNLILEDGLSDWQHSSCPVILSLSKTLPRCNHWVLDVRFLKELCYRGGVGSEQLLAVGTTDNSVSVWSMRNCYFLLHVKCAERCLLYSLRFWGDDMKNLLIAAGTIFNEIVIWDLGFQLSSGKSEDGVSEISDSFKESTYVVSPKGRLKGHEGSIFQISWSQDGKRLASVSDDRSVMVWNIQKEPCDVPLVSTSIQTDGFQLVSRMYGHTARIWDCHLDSKFLITVSEDCTYRIWTIDGKPLIKKAAHLGRGIWRCAFDSANAVLFTAGADSSIKAHLLGNWLSGTDEVEKGEDTVPKPSPSLEVFCLGSQEADSYSKRVEQLDSKSEYIRCLSLVGPTCVYVATNQGVLRCAHFKKGGEETWFELFRNFNPEPIICLDTLQIQKKLQMNDSLDASEDWIAMGDSKGYVTVLCGSWIDDCFHQNLVLSWPAEGERKLLGVFWSHQSGFSSVFTADTCGALSMWSLRHNVVRKLEGKFTFNGVQHAPISADSPIKFESSLAVRYQSSFKARIVCLDTCPEEEFLVCGDQRGNLTVFNLSMVLLPQNMQSSPLASFKGAHGISAVASVRVIGKRNEEQIKICSTGRDGCICTFALEKSGARLFCLRVEKLSAVTLVESCALCNGITSGASMRTIVAGFLAEDFLIYDQQNDCEIARVSCGGWRRPHSYLIGVFPEIQHCLVFVKDGMIHVLRKWFEVPKVSSPLLSLPMANRRVLLSSLFLQPQFHGREVHSVKFITNALVSEDHKFSTSWITTGGEDGVVRILRFNEDTIEHFDVSEVLGEHVGGSAVRAVTLVTGSSLCNGHCPLQDGKVMAEPSCILISVGAKEVLTCWLLEWETGLDRRGQSTQIMSSRWLSTKRCVRNRNSKKITDLDVTTLVQGGGTERHNALALETGGEDDLRYLAVTSFSILCPQTRLQTYFATTASSNATVLLHAFQISAGEWVELSFLNYHKAPVLTLQHLVIPHCGGEELDKFMVFSGATDGSIAIWDVTDTVLEFCHKQLGQGNQRMFRPPSGRGSQGGRRWKLSRHHDIDQKQVSSGEHSTKTDISKHCEEVSNNVDCHSHVETMQAADQAFIYPLVLKPELVLPCAHQSGVNSLSVSTLKDEEHMQQNDRLWVVVSGGDDQALHVAIFKTMETDCISTNTRANTVGVSEMSIVSAHSSAIKGVWTDGFFVFTTGLDQRLRVWKLEVSKQSSSLVECCQTVMNVPEPAAIHAERLLGRNYRVAVVGRGLQIFKKLAACEESMKSGLALSFSHVFCCPYFLGLG</sequence>
<dbReference type="InterPro" id="IPR051973">
    <property type="entry name" value="tRNA_Anticodon_Mtase-Reg"/>
</dbReference>
<accession>A0A9D4UA28</accession>
<protein>
    <recommendedName>
        <fullName evidence="11">WD repeat domain 6</fullName>
    </recommendedName>
</protein>
<evidence type="ECO:0000313" key="10">
    <source>
        <dbReference type="Proteomes" id="UP000886520"/>
    </source>
</evidence>
<dbReference type="InterPro" id="IPR036322">
    <property type="entry name" value="WD40_repeat_dom_sf"/>
</dbReference>
<dbReference type="SMART" id="SM00320">
    <property type="entry name" value="WD40"/>
    <property type="match status" value="9"/>
</dbReference>
<keyword evidence="5" id="KW-0677">Repeat</keyword>
<organism evidence="9 10">
    <name type="scientific">Adiantum capillus-veneris</name>
    <name type="common">Maidenhair fern</name>
    <dbReference type="NCBI Taxonomy" id="13818"/>
    <lineage>
        <taxon>Eukaryota</taxon>
        <taxon>Viridiplantae</taxon>
        <taxon>Streptophyta</taxon>
        <taxon>Embryophyta</taxon>
        <taxon>Tracheophyta</taxon>
        <taxon>Polypodiopsida</taxon>
        <taxon>Polypodiidae</taxon>
        <taxon>Polypodiales</taxon>
        <taxon>Pteridineae</taxon>
        <taxon>Pteridaceae</taxon>
        <taxon>Vittarioideae</taxon>
        <taxon>Adiantum</taxon>
    </lineage>
</organism>
<dbReference type="PANTHER" id="PTHR14344">
    <property type="entry name" value="WD REPEAT PROTEIN"/>
    <property type="match status" value="1"/>
</dbReference>
<evidence type="ECO:0000256" key="4">
    <source>
        <dbReference type="ARBA" id="ARBA00022694"/>
    </source>
</evidence>
<evidence type="ECO:0000256" key="7">
    <source>
        <dbReference type="PROSITE-ProRule" id="PRU00221"/>
    </source>
</evidence>
<evidence type="ECO:0008006" key="11">
    <source>
        <dbReference type="Google" id="ProtNLM"/>
    </source>
</evidence>
<comment type="similarity">
    <text evidence="6">Belongs to the WD repeat WDR6 family.</text>
</comment>
<feature type="region of interest" description="Disordered" evidence="8">
    <location>
        <begin position="1104"/>
        <end position="1143"/>
    </location>
</feature>
<evidence type="ECO:0000256" key="2">
    <source>
        <dbReference type="ARBA" id="ARBA00022490"/>
    </source>
</evidence>
<evidence type="ECO:0000256" key="3">
    <source>
        <dbReference type="ARBA" id="ARBA00022574"/>
    </source>
</evidence>
<gene>
    <name evidence="9" type="ORF">GOP47_0021698</name>
</gene>
<dbReference type="OrthoDB" id="5594999at2759"/>
<dbReference type="PROSITE" id="PS50294">
    <property type="entry name" value="WD_REPEATS_REGION"/>
    <property type="match status" value="1"/>
</dbReference>
<dbReference type="PANTHER" id="PTHR14344:SF3">
    <property type="entry name" value="WD REPEAT-CONTAINING PROTEIN 6"/>
    <property type="match status" value="1"/>
</dbReference>
<dbReference type="InterPro" id="IPR015943">
    <property type="entry name" value="WD40/YVTN_repeat-like_dom_sf"/>
</dbReference>
<proteinExistence type="inferred from homology"/>
<keyword evidence="2" id="KW-0963">Cytoplasm</keyword>
<keyword evidence="10" id="KW-1185">Reference proteome</keyword>
<evidence type="ECO:0000256" key="1">
    <source>
        <dbReference type="ARBA" id="ARBA00004496"/>
    </source>
</evidence>
<dbReference type="GO" id="GO:0005737">
    <property type="term" value="C:cytoplasm"/>
    <property type="evidence" value="ECO:0007669"/>
    <property type="project" value="UniProtKB-SubCell"/>
</dbReference>
<dbReference type="InterPro" id="IPR001680">
    <property type="entry name" value="WD40_rpt"/>
</dbReference>
<dbReference type="PROSITE" id="PS50082">
    <property type="entry name" value="WD_REPEATS_2"/>
    <property type="match status" value="1"/>
</dbReference>
<keyword evidence="4" id="KW-0819">tRNA processing</keyword>
<feature type="repeat" description="WD" evidence="7">
    <location>
        <begin position="246"/>
        <end position="280"/>
    </location>
</feature>